<reference evidence="2 3" key="1">
    <citation type="journal article" date="2015" name="Genome Announc.">
        <title>Draft Genome Sequence of Burkholderia sp. Strain PML1(12), an Ectomycorrhizosphere-Inhabiting Bacterium with Effective Mineral-Weathering Ability.</title>
        <authorList>
            <person name="Uroz S."/>
            <person name="Oger P."/>
        </authorList>
    </citation>
    <scope>NUCLEOTIDE SEQUENCE [LARGE SCALE GENOMIC DNA]</scope>
    <source>
        <strain evidence="3">PML1(12)</strain>
    </source>
</reference>
<dbReference type="Proteomes" id="UP000035963">
    <property type="component" value="Unassembled WGS sequence"/>
</dbReference>
<proteinExistence type="predicted"/>
<keyword evidence="3" id="KW-1185">Reference proteome</keyword>
<evidence type="ECO:0000313" key="3">
    <source>
        <dbReference type="Proteomes" id="UP000035963"/>
    </source>
</evidence>
<dbReference type="PATRIC" id="fig|908627.4.peg.3134"/>
<dbReference type="RefSeq" id="WP_047847275.1">
    <property type="nucleotide sequence ID" value="NZ_AEJF01000089.1"/>
</dbReference>
<evidence type="ECO:0000256" key="1">
    <source>
        <dbReference type="SAM" id="MobiDB-lite"/>
    </source>
</evidence>
<organism evidence="2 3">
    <name type="scientific">Caballeronia mineralivorans PML1(12)</name>
    <dbReference type="NCBI Taxonomy" id="908627"/>
    <lineage>
        <taxon>Bacteria</taxon>
        <taxon>Pseudomonadati</taxon>
        <taxon>Pseudomonadota</taxon>
        <taxon>Betaproteobacteria</taxon>
        <taxon>Burkholderiales</taxon>
        <taxon>Burkholderiaceae</taxon>
        <taxon>Caballeronia</taxon>
    </lineage>
</organism>
<feature type="region of interest" description="Disordered" evidence="1">
    <location>
        <begin position="1"/>
        <end position="25"/>
    </location>
</feature>
<gene>
    <name evidence="2" type="ORF">EOS_14070</name>
</gene>
<dbReference type="AlphaFoldDB" id="A0A0J1CYI8"/>
<protein>
    <submittedName>
        <fullName evidence="2">Formylmethanofuran dehydrogenase</fullName>
    </submittedName>
</protein>
<accession>A0A0J1CYI8</accession>
<evidence type="ECO:0000313" key="2">
    <source>
        <dbReference type="EMBL" id="KLU25600.1"/>
    </source>
</evidence>
<dbReference type="EMBL" id="AEJF01000089">
    <property type="protein sequence ID" value="KLU25600.1"/>
    <property type="molecule type" value="Genomic_DNA"/>
</dbReference>
<name>A0A0J1CYI8_9BURK</name>
<dbReference type="OrthoDB" id="240576at2"/>
<sequence length="460" mass="48164">MHLSSSPPSSAGTPGASVAPSSSLSAAASPSGMRDWTCPFCPLLCDDITTIVHDDGALDAPDVDCPRLTHALTWFSGPSASQPSVDGQDTDLESALRRAADILKSASRPLFGGLATDVAGVRALYPLAAGCGAILDHLHGDAIAASTAALQDRGAFFTTLSEVRARADLLIVFDCQPSARYPRFYERVLGGTDHARDLIFVGCEVDPAADIVENTSTHSILKDADPYDILAIWSALTEGRAEASIRDDTGMANALATLAERVSAARYTAVVYEPAALPGPHAALLIEALNRIVKAVNRTTRAGALALGGDDGALSVNQAVTWLSGFPLRTRVSMPTRLAHEPPLDHDPMRYRTARLLAADEIDALLWVASFQPEPLPQGLADNVPVVVLGHPAMRSLLGARTGSTVFIPVATPGVDSGGHLFRIDGSVVAPLTATRVTELPTVAAIAARLSDLSDARSQP</sequence>
<comment type="caution">
    <text evidence="2">The sequence shown here is derived from an EMBL/GenBank/DDBJ whole genome shotgun (WGS) entry which is preliminary data.</text>
</comment>